<accession>A0A1D2JD63</accession>
<feature type="binding site" evidence="14">
    <location>
        <position position="278"/>
    </location>
    <ligand>
        <name>Zn(2+)</name>
        <dbReference type="ChEBI" id="CHEBI:29105"/>
    </ligand>
</feature>
<keyword evidence="2 14" id="KW-0963">Cytoplasm</keyword>
<dbReference type="VEuPathDB" id="FungiDB:PADG_08015"/>
<dbReference type="InterPro" id="IPR045886">
    <property type="entry name" value="ThiF/MoeB/HesA"/>
</dbReference>
<dbReference type="SMART" id="SM00450">
    <property type="entry name" value="RHOD"/>
    <property type="match status" value="1"/>
</dbReference>
<comment type="similarity">
    <text evidence="14">In the N-terminal section; belongs to the HesA/MoeB/ThiF family. UBA4 subfamily.</text>
</comment>
<dbReference type="AlphaFoldDB" id="A0A1D2JD63"/>
<dbReference type="InterPro" id="IPR035985">
    <property type="entry name" value="Ubiquitin-activating_enz"/>
</dbReference>
<keyword evidence="8" id="KW-0833">Ubl conjugation pathway</keyword>
<feature type="compositionally biased region" description="Basic and acidic residues" evidence="15">
    <location>
        <begin position="61"/>
        <end position="76"/>
    </location>
</feature>
<dbReference type="GO" id="GO:0061604">
    <property type="term" value="F:molybdopterin-synthase sulfurtransferase activity"/>
    <property type="evidence" value="ECO:0007669"/>
    <property type="project" value="UniProtKB-EC"/>
</dbReference>
<evidence type="ECO:0000256" key="14">
    <source>
        <dbReference type="HAMAP-Rule" id="MF_03049"/>
    </source>
</evidence>
<feature type="binding site" evidence="14">
    <location>
        <position position="143"/>
    </location>
    <ligand>
        <name>ATP</name>
        <dbReference type="ChEBI" id="CHEBI:30616"/>
    </ligand>
</feature>
<sequence>MSFSKSREAVTERDQLNMKNLFQSRKFLQQQIATTEVQLSQLKAELERTERQIATEIAETASHKENGKESQREELPQGRIRRYPLQQDEYRRYGRQMIVEQIRLDGQLKLRGSSVLIVGAGGLGCPAALYLAGAGVGVLGIVDGDTVEASNLHRQVLHRTKYVGKLKVDSAIEYLKELNPRPKYIPYPTHLTPQNAPEIFTPYSIILDCTDNPATRYLISDTAVLLRKPLISASALRTDGQLMILNYPPANPSSGTGTGTGTSTSTSTSAVSGPCYRCIFPKPPPAASVISCADGGILGPVVGVMGVLQALETIRVLTQPTGTDNPNHSASPSAGRHHQPIVPTLHLFSAFSNPPFRSVRLRPRRVDCAACSATGTITLESLRGGSMDYVQFCGGVAGSLALLGDEERLSATEYWRRYAQAAAGLEEGDEAADGDGDVESPILIDVREAVQYGIGAIAGSINIPMSQIMSAPSATSDVDPPRETACNGLDIDGKPTLPSWLPPQLLDTSSKKPIHVVCRLGNDSQVVVRKLKELGVDRGGERWVGDIRGGLRAWREEVEADFPDY</sequence>
<dbReference type="Gene3D" id="3.40.50.720">
    <property type="entry name" value="NAD(P)-binding Rossmann-like Domain"/>
    <property type="match status" value="1"/>
</dbReference>
<feature type="active site" description="Glycyl thioester intermediate; for adenylyltransferase activity" evidence="14">
    <location>
        <position position="292"/>
    </location>
</feature>
<evidence type="ECO:0000256" key="5">
    <source>
        <dbReference type="ARBA" id="ARBA00022695"/>
    </source>
</evidence>
<dbReference type="InterPro" id="IPR028885">
    <property type="entry name" value="MOCS3/Uba4"/>
</dbReference>
<dbReference type="GO" id="GO:0005524">
    <property type="term" value="F:ATP binding"/>
    <property type="evidence" value="ECO:0007669"/>
    <property type="project" value="UniProtKB-KW"/>
</dbReference>
<dbReference type="GO" id="GO:0006777">
    <property type="term" value="P:Mo-molybdopterin cofactor biosynthetic process"/>
    <property type="evidence" value="ECO:0007669"/>
    <property type="project" value="UniProtKB-UniRule"/>
</dbReference>
<dbReference type="GO" id="GO:0002143">
    <property type="term" value="P:tRNA wobble position uridine thiolation"/>
    <property type="evidence" value="ECO:0007669"/>
    <property type="project" value="InterPro"/>
</dbReference>
<keyword evidence="7 14" id="KW-0547">Nucleotide-binding</keyword>
<dbReference type="EC" id="2.8.1.11" evidence="14"/>
<evidence type="ECO:0000256" key="12">
    <source>
        <dbReference type="ARBA" id="ARBA00023268"/>
    </source>
</evidence>
<dbReference type="EMBL" id="LZYO01000177">
    <property type="protein sequence ID" value="ODH26716.1"/>
    <property type="molecule type" value="Genomic_DNA"/>
</dbReference>
<dbReference type="SUPFAM" id="SSF69572">
    <property type="entry name" value="Activating enzymes of the ubiquitin-like proteins"/>
    <property type="match status" value="1"/>
</dbReference>
<comment type="subcellular location">
    <subcellularLocation>
        <location evidence="1">Cytoplasm</location>
        <location evidence="1">Cytosol</location>
    </subcellularLocation>
</comment>
<dbReference type="SUPFAM" id="SSF52821">
    <property type="entry name" value="Rhodanese/Cell cycle control phosphatase"/>
    <property type="match status" value="1"/>
</dbReference>
<proteinExistence type="inferred from homology"/>
<dbReference type="GO" id="GO:0042292">
    <property type="term" value="F:URM1 activating enzyme activity"/>
    <property type="evidence" value="ECO:0007669"/>
    <property type="project" value="TreeGrafter"/>
</dbReference>
<keyword evidence="6 14" id="KW-0479">Metal-binding</keyword>
<evidence type="ECO:0000256" key="4">
    <source>
        <dbReference type="ARBA" id="ARBA00022694"/>
    </source>
</evidence>
<dbReference type="GO" id="GO:0004792">
    <property type="term" value="F:thiosulfate-cyanide sulfurtransferase activity"/>
    <property type="evidence" value="ECO:0007669"/>
    <property type="project" value="TreeGrafter"/>
</dbReference>
<comment type="catalytic activity">
    <reaction evidence="14">
        <text>[molybdopterin-synthase sulfur-carrier protein]-C-terminal Gly-Gly + ATP + H(+) = [molybdopterin-synthase sulfur-carrier protein]-C-terminal Gly-Gly-AMP + diphosphate</text>
        <dbReference type="Rhea" id="RHEA:43616"/>
        <dbReference type="Rhea" id="RHEA-COMP:12159"/>
        <dbReference type="Rhea" id="RHEA-COMP:12202"/>
        <dbReference type="ChEBI" id="CHEBI:15378"/>
        <dbReference type="ChEBI" id="CHEBI:30616"/>
        <dbReference type="ChEBI" id="CHEBI:33019"/>
        <dbReference type="ChEBI" id="CHEBI:90618"/>
        <dbReference type="ChEBI" id="CHEBI:90778"/>
        <dbReference type="EC" id="2.7.7.80"/>
    </reaction>
</comment>
<evidence type="ECO:0000256" key="9">
    <source>
        <dbReference type="ARBA" id="ARBA00022833"/>
    </source>
</evidence>
<evidence type="ECO:0000259" key="16">
    <source>
        <dbReference type="PROSITE" id="PS50206"/>
    </source>
</evidence>
<dbReference type="Pfam" id="PF00581">
    <property type="entry name" value="Rhodanese"/>
    <property type="match status" value="1"/>
</dbReference>
<dbReference type="UniPathway" id="UPA00344"/>
<feature type="binding site" evidence="14">
    <location>
        <begin position="150"/>
        <end position="154"/>
    </location>
    <ligand>
        <name>ATP</name>
        <dbReference type="ChEBI" id="CHEBI:30616"/>
    </ligand>
</feature>
<comment type="caution">
    <text evidence="17">The sequence shown here is derived from an EMBL/GenBank/DDBJ whole genome shotgun (WGS) entry which is preliminary data.</text>
</comment>
<evidence type="ECO:0000256" key="2">
    <source>
        <dbReference type="ARBA" id="ARBA00022490"/>
    </source>
</evidence>
<feature type="binding site" evidence="14">
    <location>
        <position position="167"/>
    </location>
    <ligand>
        <name>ATP</name>
        <dbReference type="ChEBI" id="CHEBI:30616"/>
    </ligand>
</feature>
<evidence type="ECO:0000256" key="10">
    <source>
        <dbReference type="ARBA" id="ARBA00022840"/>
    </source>
</evidence>
<dbReference type="InterPro" id="IPR001763">
    <property type="entry name" value="Rhodanese-like_dom"/>
</dbReference>
<organism evidence="17 18">
    <name type="scientific">Paracoccidioides brasiliensis</name>
    <dbReference type="NCBI Taxonomy" id="121759"/>
    <lineage>
        <taxon>Eukaryota</taxon>
        <taxon>Fungi</taxon>
        <taxon>Dikarya</taxon>
        <taxon>Ascomycota</taxon>
        <taxon>Pezizomycotina</taxon>
        <taxon>Eurotiomycetes</taxon>
        <taxon>Eurotiomycetidae</taxon>
        <taxon>Onygenales</taxon>
        <taxon>Ajellomycetaceae</taxon>
        <taxon>Paracoccidioides</taxon>
    </lineage>
</organism>
<evidence type="ECO:0000256" key="8">
    <source>
        <dbReference type="ARBA" id="ARBA00022786"/>
    </source>
</evidence>
<protein>
    <recommendedName>
        <fullName evidence="14">Adenylyltransferase and sulfurtransferase uba4</fullName>
    </recommendedName>
    <alternativeName>
        <fullName evidence="14">Common component for nitrate reductase and xanthine dehydrogenase protein F</fullName>
    </alternativeName>
    <alternativeName>
        <fullName evidence="14">Ubiquitin-like protein activator 4</fullName>
    </alternativeName>
    <domain>
        <recommendedName>
            <fullName evidence="14">Molybdopterin-synthase adenylyltransferase</fullName>
            <ecNumber evidence="14">2.7.7.80</ecNumber>
        </recommendedName>
        <alternativeName>
            <fullName evidence="14">Adenylyltransferase uba4</fullName>
        </alternativeName>
        <alternativeName>
            <fullName evidence="14">Sulfur carrier protein MOCS2A adenylyltransferase</fullName>
        </alternativeName>
    </domain>
    <domain>
        <recommendedName>
            <fullName evidence="14">Molybdopterin-synthase sulfurtransferase</fullName>
            <ecNumber evidence="14">2.8.1.11</ecNumber>
        </recommendedName>
        <alternativeName>
            <fullName evidence="14">Sulfurtransferase uba4</fullName>
        </alternativeName>
        <alternativeName>
            <fullName evidence="14">Sulfur carrier protein MOCS2A sulfurtransferase</fullName>
        </alternativeName>
    </domain>
</protein>
<feature type="binding site" evidence="14">
    <location>
        <position position="122"/>
    </location>
    <ligand>
        <name>ATP</name>
        <dbReference type="ChEBI" id="CHEBI:30616"/>
    </ligand>
</feature>
<evidence type="ECO:0000256" key="11">
    <source>
        <dbReference type="ARBA" id="ARBA00023150"/>
    </source>
</evidence>
<evidence type="ECO:0000256" key="13">
    <source>
        <dbReference type="ARBA" id="ARBA00043893"/>
    </source>
</evidence>
<dbReference type="FunFam" id="3.40.50.720:FF:000033">
    <property type="entry name" value="Adenylyltransferase and sulfurtransferase MOCS3"/>
    <property type="match status" value="1"/>
</dbReference>
<dbReference type="HAMAP" id="MF_03049">
    <property type="entry name" value="MOCS3_Uba4"/>
    <property type="match status" value="1"/>
</dbReference>
<dbReference type="EC" id="2.7.7.80" evidence="14"/>
<keyword evidence="9 14" id="KW-0862">Zinc</keyword>
<keyword evidence="10 14" id="KW-0067">ATP-binding</keyword>
<feature type="domain" description="Rhodanese" evidence="16">
    <location>
        <begin position="437"/>
        <end position="563"/>
    </location>
</feature>
<keyword evidence="11 14" id="KW-0501">Molybdenum cofactor biosynthesis</keyword>
<comment type="cofactor">
    <cofactor evidence="14">
        <name>Zn(2+)</name>
        <dbReference type="ChEBI" id="CHEBI:29105"/>
    </cofactor>
    <text evidence="14">Binds 1 zinc ion per subunit.</text>
</comment>
<dbReference type="PROSITE" id="PS50206">
    <property type="entry name" value="RHODANESE_3"/>
    <property type="match status" value="1"/>
</dbReference>
<evidence type="ECO:0000256" key="7">
    <source>
        <dbReference type="ARBA" id="ARBA00022741"/>
    </source>
</evidence>
<feature type="binding site" evidence="14">
    <location>
        <begin position="211"/>
        <end position="212"/>
    </location>
    <ligand>
        <name>ATP</name>
        <dbReference type="ChEBI" id="CHEBI:30616"/>
    </ligand>
</feature>
<comment type="pathway">
    <text evidence="14">tRNA modification; 5-methoxycarbonylmethyl-2-thiouridine-tRNA biosynthesis.</text>
</comment>
<reference evidence="17 18" key="1">
    <citation type="submission" date="2016-06" db="EMBL/GenBank/DDBJ databases">
        <authorList>
            <person name="Kjaerup R.B."/>
            <person name="Dalgaard T.S."/>
            <person name="Juul-Madsen H.R."/>
        </authorList>
    </citation>
    <scope>NUCLEOTIDE SEQUENCE [LARGE SCALE GENOMIC DNA]</scope>
    <source>
        <strain evidence="17 18">Pb300</strain>
    </source>
</reference>
<dbReference type="GO" id="GO:0046872">
    <property type="term" value="F:metal ion binding"/>
    <property type="evidence" value="ECO:0007669"/>
    <property type="project" value="UniProtKB-KW"/>
</dbReference>
<keyword evidence="3 14" id="KW-0808">Transferase</keyword>
<dbReference type="Gene3D" id="3.40.250.10">
    <property type="entry name" value="Rhodanese-like domain"/>
    <property type="match status" value="1"/>
</dbReference>
<keyword evidence="4 14" id="KW-0819">tRNA processing</keyword>
<dbReference type="VEuPathDB" id="FungiDB:PABG_06555"/>
<dbReference type="CDD" id="cd00757">
    <property type="entry name" value="ThiF_MoeB_HesA_family"/>
    <property type="match status" value="1"/>
</dbReference>
<dbReference type="GO" id="GO:0032447">
    <property type="term" value="P:protein urmylation"/>
    <property type="evidence" value="ECO:0007669"/>
    <property type="project" value="TreeGrafter"/>
</dbReference>
<feature type="active site" description="Cysteine persulfide intermediate; for sulfurtransferase activity" evidence="14">
    <location>
        <position position="518"/>
    </location>
</feature>
<comment type="catalytic activity">
    <reaction evidence="14">
        <text>[molybdopterin-synthase sulfur-carrier protein]-C-terminal Gly-Gly-AMP + S-sulfanyl-L-cysteinyl-[cysteine desulfurase] + AH2 = [molybdopterin-synthase sulfur-carrier protein]-C-terminal-Gly-aminoethanethioate + L-cysteinyl-[cysteine desulfurase] + A + AMP + 2 H(+)</text>
        <dbReference type="Rhea" id="RHEA:48612"/>
        <dbReference type="Rhea" id="RHEA-COMP:12157"/>
        <dbReference type="Rhea" id="RHEA-COMP:12158"/>
        <dbReference type="Rhea" id="RHEA-COMP:12159"/>
        <dbReference type="Rhea" id="RHEA-COMP:19907"/>
        <dbReference type="ChEBI" id="CHEBI:13193"/>
        <dbReference type="ChEBI" id="CHEBI:15378"/>
        <dbReference type="ChEBI" id="CHEBI:17499"/>
        <dbReference type="ChEBI" id="CHEBI:29950"/>
        <dbReference type="ChEBI" id="CHEBI:61963"/>
        <dbReference type="ChEBI" id="CHEBI:90618"/>
        <dbReference type="ChEBI" id="CHEBI:232372"/>
        <dbReference type="ChEBI" id="CHEBI:456215"/>
        <dbReference type="EC" id="2.8.1.11"/>
    </reaction>
</comment>
<evidence type="ECO:0000256" key="3">
    <source>
        <dbReference type="ARBA" id="ARBA00022679"/>
    </source>
</evidence>
<name>A0A1D2JD63_PARBR</name>
<dbReference type="PANTHER" id="PTHR10953:SF102">
    <property type="entry name" value="ADENYLYLTRANSFERASE AND SULFURTRANSFERASE MOCS3"/>
    <property type="match status" value="1"/>
</dbReference>
<dbReference type="InterPro" id="IPR000594">
    <property type="entry name" value="ThiF_NAD_FAD-bd"/>
</dbReference>
<evidence type="ECO:0000313" key="18">
    <source>
        <dbReference type="Proteomes" id="UP000242814"/>
    </source>
</evidence>
<dbReference type="GO" id="GO:0061605">
    <property type="term" value="F:molybdopterin-synthase adenylyltransferase activity"/>
    <property type="evidence" value="ECO:0007669"/>
    <property type="project" value="UniProtKB-EC"/>
</dbReference>
<evidence type="ECO:0000256" key="6">
    <source>
        <dbReference type="ARBA" id="ARBA00022723"/>
    </source>
</evidence>
<keyword evidence="5" id="KW-0548">Nucleotidyltransferase</keyword>
<dbReference type="Pfam" id="PF00899">
    <property type="entry name" value="ThiF"/>
    <property type="match status" value="1"/>
</dbReference>
<comment type="function">
    <text evidence="14">Plays a central role in 2-thiolation of mcm(5)S(2)U at tRNA wobble positions of cytosolic tRNA(Lys), tRNA(Glu) and tRNA(Gln). Also essential during biosynthesis of the molybdenum cofactor. Acts by mediating the C-terminal thiocarboxylation of sulfur carriers urm1 and MOCS2A. Its N-terminus first activates urm1 and MOCS2A as acyl-adenylates (-COAMP), then the persulfide sulfur on the catalytic cysteine is transferred to urm1 and MOCS2A to form thiocarboxylation (-COSH) of their C-terminus. The reaction probably involves hydrogen sulfide that is generated from the persulfide intermediate and that acts as nucleophile towards urm1 and MOCS2A. Subsequently, a transient disulfide bond is formed. Does not use thiosulfate as sulfur donor; nfs1 probably acting as a sulfur donor for thiocarboxylation reactions.</text>
</comment>
<feature type="binding site" evidence="14">
    <location>
        <position position="371"/>
    </location>
    <ligand>
        <name>Zn(2+)</name>
        <dbReference type="ChEBI" id="CHEBI:29105"/>
    </ligand>
</feature>
<dbReference type="Proteomes" id="UP000242814">
    <property type="component" value="Unassembled WGS sequence"/>
</dbReference>
<dbReference type="GO" id="GO:0005829">
    <property type="term" value="C:cytosol"/>
    <property type="evidence" value="ECO:0007669"/>
    <property type="project" value="UniProtKB-SubCell"/>
</dbReference>
<keyword evidence="12 14" id="KW-0511">Multifunctional enzyme</keyword>
<dbReference type="InterPro" id="IPR036873">
    <property type="entry name" value="Rhodanese-like_dom_sf"/>
</dbReference>
<feature type="binding site" evidence="14">
    <location>
        <position position="368"/>
    </location>
    <ligand>
        <name>Zn(2+)</name>
        <dbReference type="ChEBI" id="CHEBI:29105"/>
    </ligand>
</feature>
<feature type="binding site" evidence="14">
    <location>
        <position position="275"/>
    </location>
    <ligand>
        <name>Zn(2+)</name>
        <dbReference type="ChEBI" id="CHEBI:29105"/>
    </ligand>
</feature>
<feature type="region of interest" description="Disordered" evidence="15">
    <location>
        <begin position="57"/>
        <end position="80"/>
    </location>
</feature>
<gene>
    <name evidence="14" type="primary">uba4</name>
    <name evidence="14" type="synonym">cnxF</name>
    <name evidence="17" type="ORF">ACO22_04458</name>
</gene>
<comment type="function">
    <text evidence="13">Plays a central role in 2-thiolation of mcm(5)S(2)U at tRNA wobble positions of cytosolic tRNA(Lys), tRNA(Glu) and tRNA(Gln). Also essential during biosynthesis of the molybdenum cofactor. Acts by mediating the C-terminal thiocarboxylation of sulfur carriers urm1 and mocs2a. Its N-terminus first activates urm1 and mocs2a as acyl-adenylates (-COAMP), then the persulfide sulfur on the catalytic cysteine is transferred to urm1 and mocs2a to form thiocarboxylation (-COSH) of their C-terminus. The reaction probably involves hydrogen sulfide that is generated from the persulfide intermediate and that acts as a nucleophile towards urm1 and mocs2a. Subsequently, a transient disulfide bond is formed. Does not use thiosulfate as sulfur donor; nfs1 probably acting as a sulfur donor for thiocarboxylation reactions.</text>
</comment>
<evidence type="ECO:0000256" key="15">
    <source>
        <dbReference type="SAM" id="MobiDB-lite"/>
    </source>
</evidence>
<comment type="pathway">
    <text evidence="14">Cofactor biosynthesis; molybdopterin biosynthesis.</text>
</comment>
<evidence type="ECO:0000313" key="17">
    <source>
        <dbReference type="EMBL" id="ODH26716.1"/>
    </source>
</evidence>
<dbReference type="UniPathway" id="UPA00988"/>
<dbReference type="PANTHER" id="PTHR10953">
    <property type="entry name" value="UBIQUITIN-ACTIVATING ENZYME E1"/>
    <property type="match status" value="1"/>
</dbReference>
<evidence type="ECO:0000256" key="1">
    <source>
        <dbReference type="ARBA" id="ARBA00004514"/>
    </source>
</evidence>